<reference evidence="2 5" key="2">
    <citation type="submission" date="2020-01" db="EMBL/GenBank/DDBJ databases">
        <title>Insect and environment-associated Actinomycetes.</title>
        <authorList>
            <person name="Currrie C."/>
            <person name="Chevrette M."/>
            <person name="Carlson C."/>
            <person name="Stubbendieck R."/>
            <person name="Wendt-Pienkowski E."/>
        </authorList>
    </citation>
    <scope>NUCLEOTIDE SEQUENCE [LARGE SCALE GENOMIC DNA]</scope>
    <source>
        <strain evidence="2 5">SID8386</strain>
    </source>
</reference>
<evidence type="ECO:0008006" key="6">
    <source>
        <dbReference type="Google" id="ProtNLM"/>
    </source>
</evidence>
<dbReference type="InterPro" id="IPR038332">
    <property type="entry name" value="PPE_sf"/>
</dbReference>
<name>A0A1I5K4Z2_9PSEU</name>
<accession>A0A1I5K4Z2</accession>
<dbReference type="EMBL" id="FOWC01000003">
    <property type="protein sequence ID" value="SFO80164.1"/>
    <property type="molecule type" value="Genomic_DNA"/>
</dbReference>
<gene>
    <name evidence="2" type="ORF">G3I59_41110</name>
    <name evidence="3" type="ORF">SAMN05421854_10337</name>
</gene>
<keyword evidence="5" id="KW-1185">Reference proteome</keyword>
<sequence length="413" mass="43020">MTETQENPLVAQPESPSGLTTNMGSSSNELDNLNAQTSGAGIVNDLSATQTDLRHGDWGNLAVDGVTDGLDLLGVAMDPLGSLASAGVGWLIEHISFLKEGLDQLAGSPEAVTAKAVTWSNIAKQLAESADKYEQAAGKVAPNFQGQGGQAYQGRAKDYADKLRNAAGQANGASTAMNVAGALVGTERGLIRDMISSFVGELIVKGIAALASSWCTFGGTVAAFIADTVVEGGILAEKIGTRIAKVVEKLDKLAESAGKSKAAIEQAANALRKVGKAAGKITGKSVDLGVNLEKKAGELKDAGKAESAAAKADGWKEAVKDKVQAPLNDKWKERVNEWGETYSEDGRTALSPKGWKEAEGGVPKWSPADTVGVGAEARRQENEQYDRYSETSEAAEKEREAKEAEEAKGGSGE</sequence>
<dbReference type="EMBL" id="JAAGNC010000202">
    <property type="protein sequence ID" value="NEC61830.1"/>
    <property type="molecule type" value="Genomic_DNA"/>
</dbReference>
<feature type="compositionally biased region" description="Basic and acidic residues" evidence="1">
    <location>
        <begin position="376"/>
        <end position="413"/>
    </location>
</feature>
<proteinExistence type="predicted"/>
<evidence type="ECO:0000313" key="5">
    <source>
        <dbReference type="Proteomes" id="UP000470404"/>
    </source>
</evidence>
<evidence type="ECO:0000313" key="2">
    <source>
        <dbReference type="EMBL" id="NEC61830.1"/>
    </source>
</evidence>
<dbReference type="RefSeq" id="WP_067586348.1">
    <property type="nucleotide sequence ID" value="NZ_FOWC01000003.1"/>
</dbReference>
<feature type="region of interest" description="Disordered" evidence="1">
    <location>
        <begin position="1"/>
        <end position="34"/>
    </location>
</feature>
<organism evidence="3 4">
    <name type="scientific">Amycolatopsis rubida</name>
    <dbReference type="NCBI Taxonomy" id="112413"/>
    <lineage>
        <taxon>Bacteria</taxon>
        <taxon>Bacillati</taxon>
        <taxon>Actinomycetota</taxon>
        <taxon>Actinomycetes</taxon>
        <taxon>Pseudonocardiales</taxon>
        <taxon>Pseudonocardiaceae</taxon>
        <taxon>Amycolatopsis</taxon>
    </lineage>
</organism>
<evidence type="ECO:0000313" key="4">
    <source>
        <dbReference type="Proteomes" id="UP000199137"/>
    </source>
</evidence>
<dbReference type="AlphaFoldDB" id="A0A1I5K4Z2"/>
<dbReference type="OrthoDB" id="4763957at2"/>
<feature type="compositionally biased region" description="Polar residues" evidence="1">
    <location>
        <begin position="14"/>
        <end position="34"/>
    </location>
</feature>
<reference evidence="3 4" key="1">
    <citation type="submission" date="2016-10" db="EMBL/GenBank/DDBJ databases">
        <authorList>
            <person name="de Groot N.N."/>
        </authorList>
    </citation>
    <scope>NUCLEOTIDE SEQUENCE [LARGE SCALE GENOMIC DNA]</scope>
    <source>
        <strain evidence="3 4">DSM 44637</strain>
    </source>
</reference>
<dbReference type="Gene3D" id="1.20.1260.20">
    <property type="entry name" value="PPE superfamily"/>
    <property type="match status" value="1"/>
</dbReference>
<protein>
    <recommendedName>
        <fullName evidence="6">PPE domain-containing protein</fullName>
    </recommendedName>
</protein>
<feature type="region of interest" description="Disordered" evidence="1">
    <location>
        <begin position="344"/>
        <end position="413"/>
    </location>
</feature>
<dbReference type="Proteomes" id="UP000199137">
    <property type="component" value="Unassembled WGS sequence"/>
</dbReference>
<evidence type="ECO:0000256" key="1">
    <source>
        <dbReference type="SAM" id="MobiDB-lite"/>
    </source>
</evidence>
<dbReference type="SUPFAM" id="SSF140459">
    <property type="entry name" value="PE/PPE dimer-like"/>
    <property type="match status" value="1"/>
</dbReference>
<dbReference type="STRING" id="112413.SAMN05421854_10337"/>
<evidence type="ECO:0000313" key="3">
    <source>
        <dbReference type="EMBL" id="SFO80164.1"/>
    </source>
</evidence>
<dbReference type="Proteomes" id="UP000470404">
    <property type="component" value="Unassembled WGS sequence"/>
</dbReference>